<sequence>MPIERFVVERFTPADLMAVAAEPGGKVMIGHDLDPYGSGLERSAALQPWPSPRPGVQGARADGRRGSPGLHKRIEVMTRVRSTYPRGRLGIPPVRPCAAPGAAPPSNPPGQSEAEAGEKS</sequence>
<proteinExistence type="predicted"/>
<feature type="region of interest" description="Disordered" evidence="1">
    <location>
        <begin position="44"/>
        <end position="70"/>
    </location>
</feature>
<comment type="caution">
    <text evidence="2">The sequence shown here is derived from an EMBL/GenBank/DDBJ whole genome shotgun (WGS) entry which is preliminary data.</text>
</comment>
<reference evidence="2 3" key="1">
    <citation type="submission" date="2020-03" db="EMBL/GenBank/DDBJ databases">
        <title>Whole genome sequencing of clinical and environmental type strains of Ochrobactrum.</title>
        <authorList>
            <person name="Dharne M."/>
        </authorList>
    </citation>
    <scope>NUCLEOTIDE SEQUENCE [LARGE SCALE GENOMIC DNA]</scope>
    <source>
        <strain evidence="2 3">CIP 109452</strain>
    </source>
</reference>
<dbReference type="EMBL" id="JAAVLN010000002">
    <property type="protein sequence ID" value="NKC04363.1"/>
    <property type="molecule type" value="Genomic_DNA"/>
</dbReference>
<accession>A0ABX1DN25</accession>
<name>A0ABX1DN25_9HYPH</name>
<organism evidence="2 3">
    <name type="scientific">Brucella haematophila</name>
    <dbReference type="NCBI Taxonomy" id="419474"/>
    <lineage>
        <taxon>Bacteria</taxon>
        <taxon>Pseudomonadati</taxon>
        <taxon>Pseudomonadota</taxon>
        <taxon>Alphaproteobacteria</taxon>
        <taxon>Hyphomicrobiales</taxon>
        <taxon>Brucellaceae</taxon>
        <taxon>Brucella/Ochrobactrum group</taxon>
        <taxon>Brucella</taxon>
    </lineage>
</organism>
<feature type="region of interest" description="Disordered" evidence="1">
    <location>
        <begin position="83"/>
        <end position="120"/>
    </location>
</feature>
<keyword evidence="3" id="KW-1185">Reference proteome</keyword>
<protein>
    <submittedName>
        <fullName evidence="2">Uncharacterized protein</fullName>
    </submittedName>
</protein>
<evidence type="ECO:0000313" key="2">
    <source>
        <dbReference type="EMBL" id="NKC04363.1"/>
    </source>
</evidence>
<evidence type="ECO:0000313" key="3">
    <source>
        <dbReference type="Proteomes" id="UP000704467"/>
    </source>
</evidence>
<dbReference type="Proteomes" id="UP000704467">
    <property type="component" value="Unassembled WGS sequence"/>
</dbReference>
<evidence type="ECO:0000256" key="1">
    <source>
        <dbReference type="SAM" id="MobiDB-lite"/>
    </source>
</evidence>
<gene>
    <name evidence="2" type="ORF">HED55_17335</name>
</gene>